<organism evidence="1 2">
    <name type="scientific">Nostoc favosum CHAB5714</name>
    <dbReference type="NCBI Taxonomy" id="2780399"/>
    <lineage>
        <taxon>Bacteria</taxon>
        <taxon>Bacillati</taxon>
        <taxon>Cyanobacteriota</taxon>
        <taxon>Cyanophyceae</taxon>
        <taxon>Nostocales</taxon>
        <taxon>Nostocaceae</taxon>
        <taxon>Nostoc</taxon>
        <taxon>Nostoc favosum</taxon>
    </lineage>
</organism>
<dbReference type="EMBL" id="JAIVFQ010000007">
    <property type="protein sequence ID" value="MCC5599063.1"/>
    <property type="molecule type" value="Genomic_DNA"/>
</dbReference>
<proteinExistence type="predicted"/>
<dbReference type="InterPro" id="IPR025132">
    <property type="entry name" value="DUF4058"/>
</dbReference>
<reference evidence="1 2" key="1">
    <citation type="journal article" date="2021" name="Microorganisms">
        <title>Genome Evolution of Filamentous Cyanobacterium Nostoc Species: From Facultative Symbiosis to Free Living.</title>
        <authorList>
            <person name="Huo D."/>
            <person name="Li H."/>
            <person name="Cai F."/>
            <person name="Guo X."/>
            <person name="Qiao Z."/>
            <person name="Wang W."/>
            <person name="Yu G."/>
            <person name="Li R."/>
        </authorList>
    </citation>
    <scope>NUCLEOTIDE SEQUENCE [LARGE SCALE GENOMIC DNA]</scope>
    <source>
        <strain evidence="1 2">CHAB 5714</strain>
    </source>
</reference>
<accession>A0ABS8I4E2</accession>
<sequence>MAYPFPGMNPYLEDPELWPGVHGRLIVAIADYLSPQLRPKYFVAIEERIYQTTGDDKLLVGIPDVIVQNSQTAINPKIPNIAVATPAVQPKTVTVPVPEIVKERYLEVRKVGTKEVVTVIEILSPKNKRTGEGRNAYEIKRQRVLGSSTHLLEIDLLRIGEPMLVFGDGTQNDYRILVSRAENRPQSDLYAFNLQDVIPSFPLPLRTDDSEPLVDLQSLLAGIYDRASYDLVIDYSQDPVPALSEADAAWADALLQHKGLR</sequence>
<dbReference type="Proteomes" id="UP001199525">
    <property type="component" value="Unassembled WGS sequence"/>
</dbReference>
<evidence type="ECO:0000313" key="1">
    <source>
        <dbReference type="EMBL" id="MCC5599063.1"/>
    </source>
</evidence>
<comment type="caution">
    <text evidence="1">The sequence shown here is derived from an EMBL/GenBank/DDBJ whole genome shotgun (WGS) entry which is preliminary data.</text>
</comment>
<evidence type="ECO:0000313" key="2">
    <source>
        <dbReference type="Proteomes" id="UP001199525"/>
    </source>
</evidence>
<keyword evidence="2" id="KW-1185">Reference proteome</keyword>
<gene>
    <name evidence="1" type="ORF">LC586_07495</name>
</gene>
<name>A0ABS8I4E2_9NOSO</name>
<protein>
    <submittedName>
        <fullName evidence="1">DUF4058 family protein</fullName>
    </submittedName>
</protein>
<dbReference type="Pfam" id="PF13267">
    <property type="entry name" value="DUF4058"/>
    <property type="match status" value="1"/>
</dbReference>
<dbReference type="RefSeq" id="WP_229483954.1">
    <property type="nucleotide sequence ID" value="NZ_JAIVFQ010000007.1"/>
</dbReference>